<dbReference type="Proteomes" id="UP000826195">
    <property type="component" value="Unassembled WGS sequence"/>
</dbReference>
<accession>A0AAV7J7A0</accession>
<protein>
    <submittedName>
        <fullName evidence="1">Uncharacterized protein</fullName>
    </submittedName>
</protein>
<evidence type="ECO:0000313" key="2">
    <source>
        <dbReference type="Proteomes" id="UP000826195"/>
    </source>
</evidence>
<gene>
    <name evidence="1" type="ORF">KQX54_011718</name>
</gene>
<reference evidence="1 2" key="1">
    <citation type="journal article" date="2021" name="J. Hered.">
        <title>A chromosome-level genome assembly of the parasitoid wasp, Cotesia glomerata (Hymenoptera: Braconidae).</title>
        <authorList>
            <person name="Pinto B.J."/>
            <person name="Weis J.J."/>
            <person name="Gamble T."/>
            <person name="Ode P.J."/>
            <person name="Paul R."/>
            <person name="Zaspel J.M."/>
        </authorList>
    </citation>
    <scope>NUCLEOTIDE SEQUENCE [LARGE SCALE GENOMIC DNA]</scope>
    <source>
        <strain evidence="1">CgM1</strain>
    </source>
</reference>
<keyword evidence="2" id="KW-1185">Reference proteome</keyword>
<proteinExistence type="predicted"/>
<name>A0AAV7J7A0_COTGL</name>
<dbReference type="AlphaFoldDB" id="A0AAV7J7A0"/>
<sequence length="115" mass="12778">MRIQWIGADSHAALRYWFSSGRFNAQYCRRDIGERVWSDAGGYPGMVVRSSQSCNNGVTNGSHDDQGKVGDYENPQVSGFSCAGVMCEPDNPMCNLEIRSDTHSVTPLEQCFSYL</sequence>
<organism evidence="1 2">
    <name type="scientific">Cotesia glomerata</name>
    <name type="common">Lepidopteran parasitic wasp</name>
    <name type="synonym">Apanteles glomeratus</name>
    <dbReference type="NCBI Taxonomy" id="32391"/>
    <lineage>
        <taxon>Eukaryota</taxon>
        <taxon>Metazoa</taxon>
        <taxon>Ecdysozoa</taxon>
        <taxon>Arthropoda</taxon>
        <taxon>Hexapoda</taxon>
        <taxon>Insecta</taxon>
        <taxon>Pterygota</taxon>
        <taxon>Neoptera</taxon>
        <taxon>Endopterygota</taxon>
        <taxon>Hymenoptera</taxon>
        <taxon>Apocrita</taxon>
        <taxon>Ichneumonoidea</taxon>
        <taxon>Braconidae</taxon>
        <taxon>Microgastrinae</taxon>
        <taxon>Cotesia</taxon>
    </lineage>
</organism>
<evidence type="ECO:0000313" key="1">
    <source>
        <dbReference type="EMBL" id="KAH0567683.1"/>
    </source>
</evidence>
<dbReference type="EMBL" id="JAHXZJ010000001">
    <property type="protein sequence ID" value="KAH0567683.1"/>
    <property type="molecule type" value="Genomic_DNA"/>
</dbReference>
<comment type="caution">
    <text evidence="1">The sequence shown here is derived from an EMBL/GenBank/DDBJ whole genome shotgun (WGS) entry which is preliminary data.</text>
</comment>